<feature type="compositionally biased region" description="Low complexity" evidence="2">
    <location>
        <begin position="275"/>
        <end position="293"/>
    </location>
</feature>
<feature type="transmembrane region" description="Helical" evidence="3">
    <location>
        <begin position="653"/>
        <end position="673"/>
    </location>
</feature>
<keyword evidence="3" id="KW-0812">Transmembrane</keyword>
<feature type="compositionally biased region" description="Pro residues" evidence="2">
    <location>
        <begin position="373"/>
        <end position="383"/>
    </location>
</feature>
<dbReference type="AlphaFoldDB" id="A0A4Y9Y3U6"/>
<evidence type="ECO:0000256" key="3">
    <source>
        <dbReference type="SAM" id="Phobius"/>
    </source>
</evidence>
<dbReference type="EMBL" id="SEKV01000476">
    <property type="protein sequence ID" value="TFY56782.1"/>
    <property type="molecule type" value="Genomic_DNA"/>
</dbReference>
<feature type="coiled-coil region" evidence="1">
    <location>
        <begin position="546"/>
        <end position="583"/>
    </location>
</feature>
<reference evidence="4 5" key="1">
    <citation type="submission" date="2019-01" db="EMBL/GenBank/DDBJ databases">
        <title>Genome sequencing of the rare red list fungi Fomitopsis rosea.</title>
        <authorList>
            <person name="Buettner E."/>
            <person name="Kellner H."/>
        </authorList>
    </citation>
    <scope>NUCLEOTIDE SEQUENCE [LARGE SCALE GENOMIC DNA]</scope>
    <source>
        <strain evidence="4 5">DSM 105464</strain>
    </source>
</reference>
<feature type="region of interest" description="Disordered" evidence="2">
    <location>
        <begin position="437"/>
        <end position="457"/>
    </location>
</feature>
<feature type="region of interest" description="Disordered" evidence="2">
    <location>
        <begin position="256"/>
        <end position="343"/>
    </location>
</feature>
<feature type="region of interest" description="Disordered" evidence="2">
    <location>
        <begin position="1"/>
        <end position="145"/>
    </location>
</feature>
<keyword evidence="3" id="KW-0472">Membrane</keyword>
<organism evidence="4 5">
    <name type="scientific">Rhodofomes roseus</name>
    <dbReference type="NCBI Taxonomy" id="34475"/>
    <lineage>
        <taxon>Eukaryota</taxon>
        <taxon>Fungi</taxon>
        <taxon>Dikarya</taxon>
        <taxon>Basidiomycota</taxon>
        <taxon>Agaricomycotina</taxon>
        <taxon>Agaricomycetes</taxon>
        <taxon>Polyporales</taxon>
        <taxon>Rhodofomes</taxon>
    </lineage>
</organism>
<feature type="compositionally biased region" description="Pro residues" evidence="2">
    <location>
        <begin position="25"/>
        <end position="37"/>
    </location>
</feature>
<evidence type="ECO:0008006" key="6">
    <source>
        <dbReference type="Google" id="ProtNLM"/>
    </source>
</evidence>
<name>A0A4Y9Y3U6_9APHY</name>
<gene>
    <name evidence="4" type="ORF">EVJ58_g7426</name>
</gene>
<proteinExistence type="predicted"/>
<evidence type="ECO:0000313" key="5">
    <source>
        <dbReference type="Proteomes" id="UP000298390"/>
    </source>
</evidence>
<feature type="region of interest" description="Disordered" evidence="2">
    <location>
        <begin position="358"/>
        <end position="419"/>
    </location>
</feature>
<evidence type="ECO:0000256" key="2">
    <source>
        <dbReference type="SAM" id="MobiDB-lite"/>
    </source>
</evidence>
<keyword evidence="1" id="KW-0175">Coiled coil</keyword>
<accession>A0A4Y9Y3U6</accession>
<comment type="caution">
    <text evidence="4">The sequence shown here is derived from an EMBL/GenBank/DDBJ whole genome shotgun (WGS) entry which is preliminary data.</text>
</comment>
<evidence type="ECO:0000313" key="4">
    <source>
        <dbReference type="EMBL" id="TFY56782.1"/>
    </source>
</evidence>
<feature type="compositionally biased region" description="Polar residues" evidence="2">
    <location>
        <begin position="324"/>
        <end position="334"/>
    </location>
</feature>
<dbReference type="Proteomes" id="UP000298390">
    <property type="component" value="Unassembled WGS sequence"/>
</dbReference>
<feature type="compositionally biased region" description="Polar residues" evidence="2">
    <location>
        <begin position="42"/>
        <end position="58"/>
    </location>
</feature>
<keyword evidence="3" id="KW-1133">Transmembrane helix</keyword>
<evidence type="ECO:0000256" key="1">
    <source>
        <dbReference type="SAM" id="Coils"/>
    </source>
</evidence>
<feature type="compositionally biased region" description="Low complexity" evidence="2">
    <location>
        <begin position="15"/>
        <end position="24"/>
    </location>
</feature>
<sequence length="687" mass="74222">MTTERALPIPPVQSPSPSKFSFPSPSKPDPNLKPNPHPYAVKTTTSALLSRSNSSGHNEATRHYYVPLSPNASRSPESAKSHKVSKSLNAVPESPDRSPRPLPVPPGSSSANTSPVHSADPSLSGYEADTSFPRRTKRADTLPTFPSNASSLEVLAIPEDLPPNPKLWTPSQLSTYLTTALRVTSQAKAGQQGAVPLPTRVAKDIATFTRSRMISGRMFLRLTEADLESMGMNKKWRELLLATSQELRQNVLKGRIWGPEVSPNPSPGSTSPLPNMFSNAFYNSNSSTSSLELSADEGAQAARPLPERPRRSRNGRVRGMVQSFERSGSFSSEASFDGDLEGGEDERAKLGQWLREEGGSSIDEQPFKSPSPTRRPLPDPFAPAPQRATTSTPPPQAPAINEEPSMEELLAAEPGESASAWGARAWEEMDNLPGVTVKRMNGVPHPLPPLPSDAEVHRTVVGHGRDASSGRRKERDERRVVTAIFTPSVPADEVLVVEPPTEELKAEVEPYEAAVQTDEHAAADATAPDAEARRLSEGVAATRALVDVFRKRLEDVEAKVAELERLEVEREERERQLAAERAAQEAVEVLVSPGVEADRKASTAEDPASSTLLGRTTSMLPAALQHLDLTSSFTGANGRTNEDDGEPSRLSELPSYVLLVGFGVCAVVLRVVLRRVAGRNAIAAWKT</sequence>
<protein>
    <recommendedName>
        <fullName evidence="6">SAM domain-containing protein</fullName>
    </recommendedName>
</protein>